<name>A0A5Q0M7V5_VARPD</name>
<evidence type="ECO:0000313" key="5">
    <source>
        <dbReference type="Proteomes" id="UP000326780"/>
    </source>
</evidence>
<dbReference type="SUPFAM" id="SSF52172">
    <property type="entry name" value="CheY-like"/>
    <property type="match status" value="1"/>
</dbReference>
<evidence type="ECO:0000313" key="4">
    <source>
        <dbReference type="EMBL" id="QFZ85599.1"/>
    </source>
</evidence>
<reference evidence="4 5" key="1">
    <citation type="submission" date="2019-10" db="EMBL/GenBank/DDBJ databases">
        <title>Complete genome sequence of Variovorax paradoxus 5C-2.</title>
        <authorList>
            <person name="Gogoleva N.E."/>
            <person name="Balkin A.S."/>
        </authorList>
    </citation>
    <scope>NUCLEOTIDE SEQUENCE [LARGE SCALE GENOMIC DNA]</scope>
    <source>
        <strain evidence="4 5">5C-2</strain>
    </source>
</reference>
<dbReference type="InterPro" id="IPR001789">
    <property type="entry name" value="Sig_transdc_resp-reg_receiver"/>
</dbReference>
<feature type="modified residue" description="4-aspartylphosphate" evidence="1">
    <location>
        <position position="117"/>
    </location>
</feature>
<dbReference type="Gene3D" id="3.40.50.2300">
    <property type="match status" value="1"/>
</dbReference>
<dbReference type="CDD" id="cd01948">
    <property type="entry name" value="EAL"/>
    <property type="match status" value="1"/>
</dbReference>
<dbReference type="PANTHER" id="PTHR33121:SF79">
    <property type="entry name" value="CYCLIC DI-GMP PHOSPHODIESTERASE PDED-RELATED"/>
    <property type="match status" value="1"/>
</dbReference>
<feature type="domain" description="EAL" evidence="3">
    <location>
        <begin position="208"/>
        <end position="460"/>
    </location>
</feature>
<dbReference type="InterPro" id="IPR011006">
    <property type="entry name" value="CheY-like_superfamily"/>
</dbReference>
<dbReference type="PROSITE" id="PS50883">
    <property type="entry name" value="EAL"/>
    <property type="match status" value="1"/>
</dbReference>
<dbReference type="GO" id="GO:0000160">
    <property type="term" value="P:phosphorelay signal transduction system"/>
    <property type="evidence" value="ECO:0007669"/>
    <property type="project" value="InterPro"/>
</dbReference>
<dbReference type="SMART" id="SM00052">
    <property type="entry name" value="EAL"/>
    <property type="match status" value="1"/>
</dbReference>
<dbReference type="PROSITE" id="PS50110">
    <property type="entry name" value="RESPONSE_REGULATORY"/>
    <property type="match status" value="1"/>
</dbReference>
<dbReference type="InterPro" id="IPR035919">
    <property type="entry name" value="EAL_sf"/>
</dbReference>
<proteinExistence type="predicted"/>
<feature type="domain" description="Response regulatory" evidence="2">
    <location>
        <begin position="67"/>
        <end position="187"/>
    </location>
</feature>
<dbReference type="InterPro" id="IPR050706">
    <property type="entry name" value="Cyclic-di-GMP_PDE-like"/>
</dbReference>
<dbReference type="Proteomes" id="UP000326780">
    <property type="component" value="Chromosome"/>
</dbReference>
<dbReference type="SUPFAM" id="SSF141868">
    <property type="entry name" value="EAL domain-like"/>
    <property type="match status" value="1"/>
</dbReference>
<dbReference type="InterPro" id="IPR001633">
    <property type="entry name" value="EAL_dom"/>
</dbReference>
<evidence type="ECO:0000259" key="3">
    <source>
        <dbReference type="PROSITE" id="PS50883"/>
    </source>
</evidence>
<dbReference type="Pfam" id="PF00563">
    <property type="entry name" value="EAL"/>
    <property type="match status" value="1"/>
</dbReference>
<gene>
    <name evidence="4" type="ORF">GFK26_23940</name>
</gene>
<sequence>MSGSMPRIVPPDANSLRIGNSCCAATGFSRSPMKRAATFGRGRWGILAVPGKMQHILFHSQPAMIRNALVIDQVERTGFALATFMRYAGIPRVDVTRSGHGFVEAVQHRRHDLLVVDIDTPEVTGLQMIDAVVESGSPAALVLMSAQPTRILQAAQDYARARGARVLSAIAKPCTMRTMATAAQAMARGRRHRAQPRDGVTLSTTGAPDFTAEVLREALATRQIAAHFQPRHCTRTGVLHGAELQPCWYRPDDTWLPAADFLPAVAHAGLCEALVQRMLDCAFELLGYMHKDHGVRLGVRVPASVAASVAWAQGVADQAERAGIAADRLVLEIAEDGGARCNDVLAGAVAHLRLRGFHCAIDRFGLGDSTLSRWFKVPFSELQIGARQLLQARENPHARHILASIIAMAREQDATLLVKGVDGEQDLALARSLGCHFTQGAQHADAMPEQAFVQYAALLRYAAQRQAVAG</sequence>
<organism evidence="4 5">
    <name type="scientific">Variovorax paradoxus</name>
    <dbReference type="NCBI Taxonomy" id="34073"/>
    <lineage>
        <taxon>Bacteria</taxon>
        <taxon>Pseudomonadati</taxon>
        <taxon>Pseudomonadota</taxon>
        <taxon>Betaproteobacteria</taxon>
        <taxon>Burkholderiales</taxon>
        <taxon>Comamonadaceae</taxon>
        <taxon>Variovorax</taxon>
    </lineage>
</organism>
<accession>A0A5Q0M7V5</accession>
<dbReference type="GO" id="GO:0071111">
    <property type="term" value="F:cyclic-guanylate-specific phosphodiesterase activity"/>
    <property type="evidence" value="ECO:0007669"/>
    <property type="project" value="InterPro"/>
</dbReference>
<keyword evidence="1" id="KW-0597">Phosphoprotein</keyword>
<dbReference type="AlphaFoldDB" id="A0A5Q0M7V5"/>
<evidence type="ECO:0000259" key="2">
    <source>
        <dbReference type="PROSITE" id="PS50110"/>
    </source>
</evidence>
<evidence type="ECO:0000256" key="1">
    <source>
        <dbReference type="PROSITE-ProRule" id="PRU00169"/>
    </source>
</evidence>
<dbReference type="PANTHER" id="PTHR33121">
    <property type="entry name" value="CYCLIC DI-GMP PHOSPHODIESTERASE PDEF"/>
    <property type="match status" value="1"/>
</dbReference>
<dbReference type="Gene3D" id="3.20.20.450">
    <property type="entry name" value="EAL domain"/>
    <property type="match status" value="1"/>
</dbReference>
<dbReference type="Pfam" id="PF00072">
    <property type="entry name" value="Response_reg"/>
    <property type="match status" value="1"/>
</dbReference>
<protein>
    <submittedName>
        <fullName evidence="4">EAL domain-containing protein</fullName>
    </submittedName>
</protein>
<dbReference type="EMBL" id="CP045644">
    <property type="protein sequence ID" value="QFZ85599.1"/>
    <property type="molecule type" value="Genomic_DNA"/>
</dbReference>